<evidence type="ECO:0000259" key="7">
    <source>
        <dbReference type="SMART" id="SM00563"/>
    </source>
</evidence>
<evidence type="ECO:0000313" key="9">
    <source>
        <dbReference type="Proteomes" id="UP000199236"/>
    </source>
</evidence>
<evidence type="ECO:0000256" key="2">
    <source>
        <dbReference type="ARBA" id="ARBA00022516"/>
    </source>
</evidence>
<keyword evidence="2" id="KW-0444">Lipid biosynthesis</keyword>
<keyword evidence="3 8" id="KW-0808">Transferase</keyword>
<dbReference type="SMART" id="SM00563">
    <property type="entry name" value="PlsC"/>
    <property type="match status" value="1"/>
</dbReference>
<keyword evidence="6" id="KW-1133">Transmembrane helix</keyword>
<dbReference type="PANTHER" id="PTHR10434">
    <property type="entry name" value="1-ACYL-SN-GLYCEROL-3-PHOSPHATE ACYLTRANSFERASE"/>
    <property type="match status" value="1"/>
</dbReference>
<feature type="transmembrane region" description="Helical" evidence="6">
    <location>
        <begin position="20"/>
        <end position="40"/>
    </location>
</feature>
<dbReference type="EMBL" id="FOVR01000005">
    <property type="protein sequence ID" value="SFO39441.1"/>
    <property type="molecule type" value="Genomic_DNA"/>
</dbReference>
<keyword evidence="9" id="KW-1185">Reference proteome</keyword>
<dbReference type="GO" id="GO:0003841">
    <property type="term" value="F:1-acylglycerol-3-phosphate O-acyltransferase activity"/>
    <property type="evidence" value="ECO:0007669"/>
    <property type="project" value="TreeGrafter"/>
</dbReference>
<dbReference type="CDD" id="cd07989">
    <property type="entry name" value="LPLAT_AGPAT-like"/>
    <property type="match status" value="1"/>
</dbReference>
<evidence type="ECO:0000256" key="1">
    <source>
        <dbReference type="ARBA" id="ARBA00005189"/>
    </source>
</evidence>
<keyword evidence="6" id="KW-0472">Membrane</keyword>
<keyword evidence="5 8" id="KW-0012">Acyltransferase</keyword>
<protein>
    <submittedName>
        <fullName evidence="8">1-acyl-sn-glycerol-3-phosphate acyltransferase</fullName>
    </submittedName>
</protein>
<evidence type="ECO:0000256" key="6">
    <source>
        <dbReference type="SAM" id="Phobius"/>
    </source>
</evidence>
<comment type="pathway">
    <text evidence="1">Lipid metabolism.</text>
</comment>
<proteinExistence type="predicted"/>
<keyword evidence="6" id="KW-0812">Transmembrane</keyword>
<dbReference type="GO" id="GO:0006654">
    <property type="term" value="P:phosphatidic acid biosynthetic process"/>
    <property type="evidence" value="ECO:0007669"/>
    <property type="project" value="TreeGrafter"/>
</dbReference>
<dbReference type="STRING" id="655353.SAMN04488056_105174"/>
<name>A0A1I5GV28_9HYPH</name>
<dbReference type="InterPro" id="IPR002123">
    <property type="entry name" value="Plipid/glycerol_acylTrfase"/>
</dbReference>
<feature type="domain" description="Phospholipid/glycerol acyltransferase" evidence="7">
    <location>
        <begin position="80"/>
        <end position="208"/>
    </location>
</feature>
<accession>A0A1I5GV28</accession>
<organism evidence="8 9">
    <name type="scientific">Cohaesibacter marisflavi</name>
    <dbReference type="NCBI Taxonomy" id="655353"/>
    <lineage>
        <taxon>Bacteria</taxon>
        <taxon>Pseudomonadati</taxon>
        <taxon>Pseudomonadota</taxon>
        <taxon>Alphaproteobacteria</taxon>
        <taxon>Hyphomicrobiales</taxon>
        <taxon>Cohaesibacteraceae</taxon>
    </lineage>
</organism>
<evidence type="ECO:0000256" key="4">
    <source>
        <dbReference type="ARBA" id="ARBA00023098"/>
    </source>
</evidence>
<dbReference type="AlphaFoldDB" id="A0A1I5GV28"/>
<dbReference type="SUPFAM" id="SSF69593">
    <property type="entry name" value="Glycerol-3-phosphate (1)-acyltransferase"/>
    <property type="match status" value="1"/>
</dbReference>
<evidence type="ECO:0000313" key="8">
    <source>
        <dbReference type="EMBL" id="SFO39441.1"/>
    </source>
</evidence>
<evidence type="ECO:0000256" key="3">
    <source>
        <dbReference type="ARBA" id="ARBA00022679"/>
    </source>
</evidence>
<reference evidence="8 9" key="1">
    <citation type="submission" date="2016-10" db="EMBL/GenBank/DDBJ databases">
        <authorList>
            <person name="de Groot N.N."/>
        </authorList>
    </citation>
    <scope>NUCLEOTIDE SEQUENCE [LARGE SCALE GENOMIC DNA]</scope>
    <source>
        <strain evidence="8 9">CGMCC 1.9157</strain>
    </source>
</reference>
<keyword evidence="4" id="KW-0443">Lipid metabolism</keyword>
<dbReference type="Pfam" id="PF01553">
    <property type="entry name" value="Acyltransferase"/>
    <property type="match status" value="1"/>
</dbReference>
<dbReference type="PANTHER" id="PTHR10434:SF64">
    <property type="entry name" value="1-ACYL-SN-GLYCEROL-3-PHOSPHATE ACYLTRANSFERASE-RELATED"/>
    <property type="match status" value="1"/>
</dbReference>
<sequence>MTIPRSPSRQSGLSVSTIRASMAITLIALVAIILIPLQYLSVTLNLPSKRWIPVLFHRVNCLALGIHKTINGAPIRDGAVLITANHCSWTDIVVLGSLQPLSFIAKSEVASWPIFGLFARLQRSIFVNRTKRSATGAVAKEIAQRLKEGDAMVLFAEGTSSDGNRVLPFRSALIGAAKAAMTSEQNGPQDGTGPQQKVWIQPLSIAYTALHGVPMGRQHRHMAAWYGDMDLVPHLWALMKEGALDVSLTYGEPILFDPSVDRKEAAHAAERSVRQTMLHDLHHYTSKRRRK</sequence>
<evidence type="ECO:0000256" key="5">
    <source>
        <dbReference type="ARBA" id="ARBA00023315"/>
    </source>
</evidence>
<dbReference type="Proteomes" id="UP000199236">
    <property type="component" value="Unassembled WGS sequence"/>
</dbReference>
<gene>
    <name evidence="8" type="ORF">SAMN04488056_105174</name>
</gene>